<dbReference type="InterPro" id="IPR036034">
    <property type="entry name" value="PDZ_sf"/>
</dbReference>
<dbReference type="Gene3D" id="2.30.42.10">
    <property type="match status" value="1"/>
</dbReference>
<sequence length="288" mass="30160">MTTLNDELASVAAALSRSTVQIQDRRFGGGSGVIWQADGVIITNAHVIRSDRPTVKLADNRVLDAVCTNRDRLQDLAVLKVDATDLPAAPIGDSDTLRVGQMVFAVGNPLGITNALTTGIIHTVSSKNQTGKNQTGTWIQADIRLRSGNSGGALADTQGKVIGINTAIAGGLGLAIPSNIVERFLRRGTVKPYLGVTLQPVAIGRRYRRRLGLLILAVQADSLAESAGLLTGDVLTGVAGRGFTDISDLAEVLWQFSPGDLLQLNLIRAGKSAIAQIQIPDKSGAVAA</sequence>
<dbReference type="PANTHER" id="PTHR43343:SF3">
    <property type="entry name" value="PROTEASE DO-LIKE 8, CHLOROPLASTIC"/>
    <property type="match status" value="1"/>
</dbReference>
<dbReference type="GO" id="GO:0004252">
    <property type="term" value="F:serine-type endopeptidase activity"/>
    <property type="evidence" value="ECO:0007669"/>
    <property type="project" value="InterPro"/>
</dbReference>
<protein>
    <recommendedName>
        <fullName evidence="3">PDZ domain-containing protein</fullName>
    </recommendedName>
</protein>
<dbReference type="InterPro" id="IPR009003">
    <property type="entry name" value="Peptidase_S1_PA"/>
</dbReference>
<keyword evidence="1" id="KW-0645">Protease</keyword>
<dbReference type="Gene3D" id="2.40.10.120">
    <property type="match status" value="1"/>
</dbReference>
<evidence type="ECO:0000256" key="2">
    <source>
        <dbReference type="ARBA" id="ARBA00022801"/>
    </source>
</evidence>
<reference evidence="4 5" key="1">
    <citation type="journal article" date="2019" name="Genome Biol. Evol.">
        <title>Day and night: Metabolic profiles and evolutionary relationships of six axenic non-marine cyanobacteria.</title>
        <authorList>
            <person name="Will S.E."/>
            <person name="Henke P."/>
            <person name="Boedeker C."/>
            <person name="Huang S."/>
            <person name="Brinkmann H."/>
            <person name="Rohde M."/>
            <person name="Jarek M."/>
            <person name="Friedl T."/>
            <person name="Seufert S."/>
            <person name="Schumacher M."/>
            <person name="Overmann J."/>
            <person name="Neumann-Schaal M."/>
            <person name="Petersen J."/>
        </authorList>
    </citation>
    <scope>NUCLEOTIDE SEQUENCE [LARGE SCALE GENOMIC DNA]</scope>
    <source>
        <strain evidence="4 5">SAG 39.79</strain>
    </source>
</reference>
<dbReference type="InterPro" id="IPR001940">
    <property type="entry name" value="Peptidase_S1C"/>
</dbReference>
<dbReference type="PANTHER" id="PTHR43343">
    <property type="entry name" value="PEPTIDASE S12"/>
    <property type="match status" value="1"/>
</dbReference>
<dbReference type="InterPro" id="IPR051201">
    <property type="entry name" value="Chloro_Bact_Ser_Proteases"/>
</dbReference>
<dbReference type="EMBL" id="RSCK01000134">
    <property type="protein sequence ID" value="RUT00924.1"/>
    <property type="molecule type" value="Genomic_DNA"/>
</dbReference>
<evidence type="ECO:0000259" key="3">
    <source>
        <dbReference type="SMART" id="SM00228"/>
    </source>
</evidence>
<name>A0AB37U8Z2_9CYAN</name>
<evidence type="ECO:0000256" key="1">
    <source>
        <dbReference type="ARBA" id="ARBA00022670"/>
    </source>
</evidence>
<dbReference type="RefSeq" id="WP_106166807.1">
    <property type="nucleotide sequence ID" value="NZ_JAVKZF010000002.1"/>
</dbReference>
<dbReference type="InterPro" id="IPR001478">
    <property type="entry name" value="PDZ"/>
</dbReference>
<evidence type="ECO:0000313" key="4">
    <source>
        <dbReference type="EMBL" id="RUT00924.1"/>
    </source>
</evidence>
<keyword evidence="5" id="KW-1185">Reference proteome</keyword>
<dbReference type="GO" id="GO:0006508">
    <property type="term" value="P:proteolysis"/>
    <property type="evidence" value="ECO:0007669"/>
    <property type="project" value="UniProtKB-KW"/>
</dbReference>
<organism evidence="4 5">
    <name type="scientific">Chroococcidiopsis cubana SAG 39.79</name>
    <dbReference type="NCBI Taxonomy" id="388085"/>
    <lineage>
        <taxon>Bacteria</taxon>
        <taxon>Bacillati</taxon>
        <taxon>Cyanobacteriota</taxon>
        <taxon>Cyanophyceae</taxon>
        <taxon>Chroococcidiopsidales</taxon>
        <taxon>Chroococcidiopsidaceae</taxon>
        <taxon>Chroococcidiopsis</taxon>
    </lineage>
</organism>
<proteinExistence type="predicted"/>
<evidence type="ECO:0000313" key="5">
    <source>
        <dbReference type="Proteomes" id="UP000282574"/>
    </source>
</evidence>
<dbReference type="AlphaFoldDB" id="A0AB37U8Z2"/>
<dbReference type="Pfam" id="PF13365">
    <property type="entry name" value="Trypsin_2"/>
    <property type="match status" value="1"/>
</dbReference>
<accession>A0AB37U8Z2</accession>
<feature type="domain" description="PDZ" evidence="3">
    <location>
        <begin position="192"/>
        <end position="270"/>
    </location>
</feature>
<gene>
    <name evidence="4" type="ORF">DSM107010_66490</name>
</gene>
<dbReference type="SUPFAM" id="SSF50156">
    <property type="entry name" value="PDZ domain-like"/>
    <property type="match status" value="1"/>
</dbReference>
<dbReference type="Pfam" id="PF13180">
    <property type="entry name" value="PDZ_2"/>
    <property type="match status" value="1"/>
</dbReference>
<keyword evidence="2" id="KW-0378">Hydrolase</keyword>
<comment type="caution">
    <text evidence="4">The sequence shown here is derived from an EMBL/GenBank/DDBJ whole genome shotgun (WGS) entry which is preliminary data.</text>
</comment>
<dbReference type="SUPFAM" id="SSF50494">
    <property type="entry name" value="Trypsin-like serine proteases"/>
    <property type="match status" value="1"/>
</dbReference>
<dbReference type="SMART" id="SM00228">
    <property type="entry name" value="PDZ"/>
    <property type="match status" value="1"/>
</dbReference>
<dbReference type="Proteomes" id="UP000282574">
    <property type="component" value="Unassembled WGS sequence"/>
</dbReference>
<dbReference type="PRINTS" id="PR00834">
    <property type="entry name" value="PROTEASES2C"/>
</dbReference>